<evidence type="ECO:0000313" key="2">
    <source>
        <dbReference type="Proteomes" id="UP000467840"/>
    </source>
</evidence>
<sequence length="196" mass="22800">MASVWRPMKGGPWNYQQQPILLHELQPNEKPREVELTRLDLWVQVHDVPNGFMFEHVAKDVGTYIGIFWNLIQGIFQDYGVTICIYGHDGENQGHRDPPIQNLNCERVQDGSLVGIDEVHGKANNGKEIISDVNDEAIITTDIKRRRMEEALIDRAFMMSESRILLKLIQKMWKWRVLDPRPAKANEYHKLELSWA</sequence>
<accession>A0A6A6MEC5</accession>
<dbReference type="Proteomes" id="UP000467840">
    <property type="component" value="Chromosome 14"/>
</dbReference>
<comment type="caution">
    <text evidence="1">The sequence shown here is derived from an EMBL/GenBank/DDBJ whole genome shotgun (WGS) entry which is preliminary data.</text>
</comment>
<keyword evidence="2" id="KW-1185">Reference proteome</keyword>
<proteinExistence type="predicted"/>
<reference evidence="1 2" key="1">
    <citation type="journal article" date="2020" name="Mol. Plant">
        <title>The Chromosome-Based Rubber Tree Genome Provides New Insights into Spurge Genome Evolution and Rubber Biosynthesis.</title>
        <authorList>
            <person name="Liu J."/>
            <person name="Shi C."/>
            <person name="Shi C.C."/>
            <person name="Li W."/>
            <person name="Zhang Q.J."/>
            <person name="Zhang Y."/>
            <person name="Li K."/>
            <person name="Lu H.F."/>
            <person name="Shi C."/>
            <person name="Zhu S.T."/>
            <person name="Xiao Z.Y."/>
            <person name="Nan H."/>
            <person name="Yue Y."/>
            <person name="Zhu X.G."/>
            <person name="Wu Y."/>
            <person name="Hong X.N."/>
            <person name="Fan G.Y."/>
            <person name="Tong Y."/>
            <person name="Zhang D."/>
            <person name="Mao C.L."/>
            <person name="Liu Y.L."/>
            <person name="Hao S.J."/>
            <person name="Liu W.Q."/>
            <person name="Lv M.Q."/>
            <person name="Zhang H.B."/>
            <person name="Liu Y."/>
            <person name="Hu-Tang G.R."/>
            <person name="Wang J.P."/>
            <person name="Wang J.H."/>
            <person name="Sun Y.H."/>
            <person name="Ni S.B."/>
            <person name="Chen W.B."/>
            <person name="Zhang X.C."/>
            <person name="Jiao Y.N."/>
            <person name="Eichler E.E."/>
            <person name="Li G.H."/>
            <person name="Liu X."/>
            <person name="Gao L.Z."/>
        </authorList>
    </citation>
    <scope>NUCLEOTIDE SEQUENCE [LARGE SCALE GENOMIC DNA]</scope>
    <source>
        <strain evidence="2">cv. GT1</strain>
        <tissue evidence="1">Leaf</tissue>
    </source>
</reference>
<dbReference type="AlphaFoldDB" id="A0A6A6MEC5"/>
<name>A0A6A6MEC5_HEVBR</name>
<dbReference type="EMBL" id="JAAGAX010000006">
    <property type="protein sequence ID" value="KAF2310576.1"/>
    <property type="molecule type" value="Genomic_DNA"/>
</dbReference>
<organism evidence="1 2">
    <name type="scientific">Hevea brasiliensis</name>
    <name type="common">Para rubber tree</name>
    <name type="synonym">Siphonia brasiliensis</name>
    <dbReference type="NCBI Taxonomy" id="3981"/>
    <lineage>
        <taxon>Eukaryota</taxon>
        <taxon>Viridiplantae</taxon>
        <taxon>Streptophyta</taxon>
        <taxon>Embryophyta</taxon>
        <taxon>Tracheophyta</taxon>
        <taxon>Spermatophyta</taxon>
        <taxon>Magnoliopsida</taxon>
        <taxon>eudicotyledons</taxon>
        <taxon>Gunneridae</taxon>
        <taxon>Pentapetalae</taxon>
        <taxon>rosids</taxon>
        <taxon>fabids</taxon>
        <taxon>Malpighiales</taxon>
        <taxon>Euphorbiaceae</taxon>
        <taxon>Crotonoideae</taxon>
        <taxon>Micrandreae</taxon>
        <taxon>Hevea</taxon>
    </lineage>
</organism>
<protein>
    <submittedName>
        <fullName evidence="1">Uncharacterized protein</fullName>
    </submittedName>
</protein>
<gene>
    <name evidence="1" type="ORF">GH714_014728</name>
</gene>
<evidence type="ECO:0000313" key="1">
    <source>
        <dbReference type="EMBL" id="KAF2310576.1"/>
    </source>
</evidence>